<evidence type="ECO:0000313" key="3">
    <source>
        <dbReference type="EMBL" id="KIO21615.1"/>
    </source>
</evidence>
<dbReference type="InterPro" id="IPR055754">
    <property type="entry name" value="DUF7330"/>
</dbReference>
<sequence>MIYPERDAKLDSGITSFSASTNTAVKIDTFAQEAVVRGDSGDFNPPPYSIAGPSSPPPTSSPSARVNHLYLNKNTDSVNGSYTVDMDLVVPPQLLPSVADGEALDNLKLVSYYGGVTADVVLVSQGKKRASLVAECKHGSIKFKLLSRSNCSFRLVAQGYHGGVRIYLPRDFVGPITSSTEYGALDLSDAVKQNYTPFSEDKATAKGFIGDWPGSGYGDAIQAGAEWTGDEIIAGSKHGRIRVSYNDELNAAGAVGGFFSSWFKGFT</sequence>
<evidence type="ECO:0000259" key="2">
    <source>
        <dbReference type="Pfam" id="PF24016"/>
    </source>
</evidence>
<gene>
    <name evidence="3" type="ORF">M407DRAFT_28823</name>
</gene>
<feature type="domain" description="DUF7330" evidence="2">
    <location>
        <begin position="67"/>
        <end position="248"/>
    </location>
</feature>
<accession>A0A0C3Q0Q8</accession>
<dbReference type="Proteomes" id="UP000054248">
    <property type="component" value="Unassembled WGS sequence"/>
</dbReference>
<dbReference type="EMBL" id="KN823133">
    <property type="protein sequence ID" value="KIO21615.1"/>
    <property type="molecule type" value="Genomic_DNA"/>
</dbReference>
<dbReference type="AlphaFoldDB" id="A0A0C3Q0Q8"/>
<dbReference type="OrthoDB" id="5289249at2759"/>
<evidence type="ECO:0000313" key="4">
    <source>
        <dbReference type="Proteomes" id="UP000054248"/>
    </source>
</evidence>
<feature type="region of interest" description="Disordered" evidence="1">
    <location>
        <begin position="41"/>
        <end position="64"/>
    </location>
</feature>
<name>A0A0C3Q0Q8_9AGAM</name>
<organism evidence="3 4">
    <name type="scientific">Tulasnella calospora MUT 4182</name>
    <dbReference type="NCBI Taxonomy" id="1051891"/>
    <lineage>
        <taxon>Eukaryota</taxon>
        <taxon>Fungi</taxon>
        <taxon>Dikarya</taxon>
        <taxon>Basidiomycota</taxon>
        <taxon>Agaricomycotina</taxon>
        <taxon>Agaricomycetes</taxon>
        <taxon>Cantharellales</taxon>
        <taxon>Tulasnellaceae</taxon>
        <taxon>Tulasnella</taxon>
    </lineage>
</organism>
<reference evidence="4" key="2">
    <citation type="submission" date="2015-01" db="EMBL/GenBank/DDBJ databases">
        <title>Evolutionary Origins and Diversification of the Mycorrhizal Mutualists.</title>
        <authorList>
            <consortium name="DOE Joint Genome Institute"/>
            <consortium name="Mycorrhizal Genomics Consortium"/>
            <person name="Kohler A."/>
            <person name="Kuo A."/>
            <person name="Nagy L.G."/>
            <person name="Floudas D."/>
            <person name="Copeland A."/>
            <person name="Barry K.W."/>
            <person name="Cichocki N."/>
            <person name="Veneault-Fourrey C."/>
            <person name="LaButti K."/>
            <person name="Lindquist E.A."/>
            <person name="Lipzen A."/>
            <person name="Lundell T."/>
            <person name="Morin E."/>
            <person name="Murat C."/>
            <person name="Riley R."/>
            <person name="Ohm R."/>
            <person name="Sun H."/>
            <person name="Tunlid A."/>
            <person name="Henrissat B."/>
            <person name="Grigoriev I.V."/>
            <person name="Hibbett D.S."/>
            <person name="Martin F."/>
        </authorList>
    </citation>
    <scope>NUCLEOTIDE SEQUENCE [LARGE SCALE GENOMIC DNA]</scope>
    <source>
        <strain evidence="4">MUT 4182</strain>
    </source>
</reference>
<feature type="compositionally biased region" description="Pro residues" evidence="1">
    <location>
        <begin position="44"/>
        <end position="60"/>
    </location>
</feature>
<reference evidence="3 4" key="1">
    <citation type="submission" date="2014-04" db="EMBL/GenBank/DDBJ databases">
        <authorList>
            <consortium name="DOE Joint Genome Institute"/>
            <person name="Kuo A."/>
            <person name="Girlanda M."/>
            <person name="Perotto S."/>
            <person name="Kohler A."/>
            <person name="Nagy L.G."/>
            <person name="Floudas D."/>
            <person name="Copeland A."/>
            <person name="Barry K.W."/>
            <person name="Cichocki N."/>
            <person name="Veneault-Fourrey C."/>
            <person name="LaButti K."/>
            <person name="Lindquist E.A."/>
            <person name="Lipzen A."/>
            <person name="Lundell T."/>
            <person name="Morin E."/>
            <person name="Murat C."/>
            <person name="Sun H."/>
            <person name="Tunlid A."/>
            <person name="Henrissat B."/>
            <person name="Grigoriev I.V."/>
            <person name="Hibbett D.S."/>
            <person name="Martin F."/>
            <person name="Nordberg H.P."/>
            <person name="Cantor M.N."/>
            <person name="Hua S.X."/>
        </authorList>
    </citation>
    <scope>NUCLEOTIDE SEQUENCE [LARGE SCALE GENOMIC DNA]</scope>
    <source>
        <strain evidence="3 4">MUT 4182</strain>
    </source>
</reference>
<dbReference type="Pfam" id="PF24016">
    <property type="entry name" value="DUF7330"/>
    <property type="match status" value="1"/>
</dbReference>
<protein>
    <recommendedName>
        <fullName evidence="2">DUF7330 domain-containing protein</fullName>
    </recommendedName>
</protein>
<keyword evidence="4" id="KW-1185">Reference proteome</keyword>
<dbReference type="HOGENOM" id="CLU_070382_3_0_1"/>
<dbReference type="STRING" id="1051891.A0A0C3Q0Q8"/>
<proteinExistence type="predicted"/>
<evidence type="ECO:0000256" key="1">
    <source>
        <dbReference type="SAM" id="MobiDB-lite"/>
    </source>
</evidence>